<accession>A0ABX1AUA4</accession>
<sequence length="439" mass="45856">MDNGRGGPTRQVWFRSGVAGMASYLDAAAIVSTGAALVLYKDPLGLTAGTIGLLSAALTLAIAVGSLLGGRLGDRFGRRRVFVATVTMLATGAAVLAAAPNSDWLLPGVLLLGFAAGADLPVSISLIGEEAPEEARGKLIALSQLLWYLGMCATQLTGLLVGGLGATGARLLYAHVTVVALLVLALRLRVPESRQWLAQRRLARELDGAAAGRVTAGRRLLRAPHRRPMLLLAAFYVLTLVAANTMGQFTTYLYVEVAGTTVQVASGINLAVLFLSIVLAALFMRVVDGRHRMRWYALGAVGFVLYFALPAVLGVHVWSLALAKVVGTFGTALAFEAVFKVWSQEAFPTLLRSTAQGAVMAVARGAAAAAALWTPRLLDTTPRTLFVVLAAVVAVAMLLGPFIERLPKRTLSLGGSAGSAAPRRPADPAGPTAPHGPRT</sequence>
<evidence type="ECO:0000313" key="9">
    <source>
        <dbReference type="Proteomes" id="UP000746503"/>
    </source>
</evidence>
<evidence type="ECO:0000259" key="7">
    <source>
        <dbReference type="PROSITE" id="PS50850"/>
    </source>
</evidence>
<dbReference type="PROSITE" id="PS00217">
    <property type="entry name" value="SUGAR_TRANSPORT_2"/>
    <property type="match status" value="1"/>
</dbReference>
<keyword evidence="3 6" id="KW-1133">Transmembrane helix</keyword>
<dbReference type="InterPro" id="IPR005829">
    <property type="entry name" value="Sugar_transporter_CS"/>
</dbReference>
<feature type="transmembrane region" description="Helical" evidence="6">
    <location>
        <begin position="229"/>
        <end position="255"/>
    </location>
</feature>
<dbReference type="Pfam" id="PF07690">
    <property type="entry name" value="MFS_1"/>
    <property type="match status" value="1"/>
</dbReference>
<dbReference type="EMBL" id="JAAVJB010000145">
    <property type="protein sequence ID" value="NJP67850.1"/>
    <property type="molecule type" value="Genomic_DNA"/>
</dbReference>
<feature type="transmembrane region" description="Helical" evidence="6">
    <location>
        <begin position="46"/>
        <end position="69"/>
    </location>
</feature>
<feature type="transmembrane region" description="Helical" evidence="6">
    <location>
        <begin position="145"/>
        <end position="166"/>
    </location>
</feature>
<evidence type="ECO:0000256" key="2">
    <source>
        <dbReference type="ARBA" id="ARBA00022692"/>
    </source>
</evidence>
<feature type="transmembrane region" description="Helical" evidence="6">
    <location>
        <begin position="261"/>
        <end position="283"/>
    </location>
</feature>
<keyword evidence="4 6" id="KW-0472">Membrane</keyword>
<comment type="subcellular location">
    <subcellularLocation>
        <location evidence="1">Cell membrane</location>
        <topology evidence="1">Multi-pass membrane protein</topology>
    </subcellularLocation>
</comment>
<protein>
    <submittedName>
        <fullName evidence="8">MFS transporter</fullName>
    </submittedName>
</protein>
<dbReference type="InterPro" id="IPR020846">
    <property type="entry name" value="MFS_dom"/>
</dbReference>
<keyword evidence="2 6" id="KW-0812">Transmembrane</keyword>
<feature type="domain" description="Major facilitator superfamily (MFS) profile" evidence="7">
    <location>
        <begin position="12"/>
        <end position="408"/>
    </location>
</feature>
<dbReference type="InterPro" id="IPR011701">
    <property type="entry name" value="MFS"/>
</dbReference>
<feature type="compositionally biased region" description="Low complexity" evidence="5">
    <location>
        <begin position="414"/>
        <end position="433"/>
    </location>
</feature>
<dbReference type="PANTHER" id="PTHR23508:SF10">
    <property type="entry name" value="CARBOXYLIC ACID TRANSPORTER PROTEIN HOMOLOG"/>
    <property type="match status" value="1"/>
</dbReference>
<proteinExistence type="predicted"/>
<evidence type="ECO:0000256" key="5">
    <source>
        <dbReference type="SAM" id="MobiDB-lite"/>
    </source>
</evidence>
<dbReference type="PANTHER" id="PTHR23508">
    <property type="entry name" value="CARBOXYLIC ACID TRANSPORTER PROTEIN HOMOLOG"/>
    <property type="match status" value="1"/>
</dbReference>
<gene>
    <name evidence="8" type="ORF">HCJ92_16470</name>
</gene>
<feature type="transmembrane region" description="Helical" evidence="6">
    <location>
        <begin position="81"/>
        <end position="99"/>
    </location>
</feature>
<feature type="transmembrane region" description="Helical" evidence="6">
    <location>
        <begin position="105"/>
        <end position="124"/>
    </location>
</feature>
<dbReference type="Gene3D" id="1.20.1250.20">
    <property type="entry name" value="MFS general substrate transporter like domains"/>
    <property type="match status" value="1"/>
</dbReference>
<evidence type="ECO:0000313" key="8">
    <source>
        <dbReference type="EMBL" id="NJP67850.1"/>
    </source>
</evidence>
<reference evidence="8 9" key="1">
    <citation type="submission" date="2020-03" db="EMBL/GenBank/DDBJ databases">
        <title>Draft genome of Streptomyces sp. ventii, isolated from the Axial Seamount in the Pacific Ocean, and resequencing of the two type strains Streptomyces lonarensis strain NCL 716 and Streptomyces bohaiensis strain 11A07.</title>
        <authorList>
            <person name="Loughran R.M."/>
            <person name="Pfannmuller K.M."/>
            <person name="Wasson B.J."/>
            <person name="Deadmond M.C."/>
            <person name="Paddock B.E."/>
            <person name="Koyack M.J."/>
            <person name="Gallegos D.A."/>
            <person name="Mitchell E.A."/>
            <person name="Ushijima B."/>
            <person name="Saw J.H."/>
            <person name="Mcphail K.L."/>
            <person name="Videau P."/>
        </authorList>
    </citation>
    <scope>NUCLEOTIDE SEQUENCE [LARGE SCALE GENOMIC DNA]</scope>
    <source>
        <strain evidence="9">5675061</strain>
    </source>
</reference>
<feature type="transmembrane region" description="Helical" evidence="6">
    <location>
        <begin position="295"/>
        <end position="315"/>
    </location>
</feature>
<evidence type="ECO:0000256" key="6">
    <source>
        <dbReference type="SAM" id="Phobius"/>
    </source>
</evidence>
<dbReference type="Proteomes" id="UP000746503">
    <property type="component" value="Unassembled WGS sequence"/>
</dbReference>
<dbReference type="SUPFAM" id="SSF103473">
    <property type="entry name" value="MFS general substrate transporter"/>
    <property type="match status" value="1"/>
</dbReference>
<dbReference type="PROSITE" id="PS50850">
    <property type="entry name" value="MFS"/>
    <property type="match status" value="1"/>
</dbReference>
<comment type="caution">
    <text evidence="8">The sequence shown here is derived from an EMBL/GenBank/DDBJ whole genome shotgun (WGS) entry which is preliminary data.</text>
</comment>
<evidence type="ECO:0000256" key="4">
    <source>
        <dbReference type="ARBA" id="ARBA00023136"/>
    </source>
</evidence>
<name>A0ABX1AUA4_9ACTN</name>
<dbReference type="InterPro" id="IPR036259">
    <property type="entry name" value="MFS_trans_sf"/>
</dbReference>
<evidence type="ECO:0000256" key="3">
    <source>
        <dbReference type="ARBA" id="ARBA00022989"/>
    </source>
</evidence>
<dbReference type="RefSeq" id="WP_167934362.1">
    <property type="nucleotide sequence ID" value="NZ_JAAVJB010000145.1"/>
</dbReference>
<organism evidence="8 9">
    <name type="scientific">Streptomyces spiramenti</name>
    <dbReference type="NCBI Taxonomy" id="2720606"/>
    <lineage>
        <taxon>Bacteria</taxon>
        <taxon>Bacillati</taxon>
        <taxon>Actinomycetota</taxon>
        <taxon>Actinomycetes</taxon>
        <taxon>Kitasatosporales</taxon>
        <taxon>Streptomycetaceae</taxon>
        <taxon>Streptomyces</taxon>
    </lineage>
</organism>
<keyword evidence="9" id="KW-1185">Reference proteome</keyword>
<feature type="region of interest" description="Disordered" evidence="5">
    <location>
        <begin position="414"/>
        <end position="439"/>
    </location>
</feature>
<feature type="transmembrane region" description="Helical" evidence="6">
    <location>
        <begin position="172"/>
        <end position="190"/>
    </location>
</feature>
<feature type="transmembrane region" description="Helical" evidence="6">
    <location>
        <begin position="12"/>
        <end position="40"/>
    </location>
</feature>
<feature type="transmembrane region" description="Helical" evidence="6">
    <location>
        <begin position="385"/>
        <end position="403"/>
    </location>
</feature>
<evidence type="ECO:0000256" key="1">
    <source>
        <dbReference type="ARBA" id="ARBA00004651"/>
    </source>
</evidence>